<gene>
    <name evidence="2" type="ORF">TWF191_009181</name>
</gene>
<proteinExistence type="predicted"/>
<evidence type="ECO:0000256" key="1">
    <source>
        <dbReference type="SAM" id="MobiDB-lite"/>
    </source>
</evidence>
<protein>
    <submittedName>
        <fullName evidence="2">Uncharacterized protein</fullName>
    </submittedName>
</protein>
<comment type="caution">
    <text evidence="2">The sequence shown here is derived from an EMBL/GenBank/DDBJ whole genome shotgun (WGS) entry which is preliminary data.</text>
</comment>
<sequence>MMVTLRPPHLMPPQEARVGHGQALRAMADPSVPEPPAEGDNIPHKSNNSLRHPDLPIAGGELPRQYQDHNHREQYTYKLICLDKDLIIYDDDSTTATTKFKRNSFRRSQYQIKVNNDNNDDDGGGNEKPQIGSTNASGNDPRKPENNPIQSATYKDFDNPTALINDPISELSKIATRPRNYRPTYRYFLREAQDLDYGDMLAIFSVCRSYDDDYIRPIMELMPDALFAIQTIKASLNADEMKNGTNKEWEMAQLFYFMVEGGHACLFLERREASRLRISAETKEFIQHEPEDGREGKVERQVTPKRSLIRKLLRLPPKKPKRPLTEEEIRRTEEIIMAIRII</sequence>
<name>A0A7C8US57_ORBOL</name>
<dbReference type="EMBL" id="WIPF01000066">
    <property type="protein sequence ID" value="KAF3215694.1"/>
    <property type="molecule type" value="Genomic_DNA"/>
</dbReference>
<evidence type="ECO:0000313" key="2">
    <source>
        <dbReference type="EMBL" id="KAF3215694.1"/>
    </source>
</evidence>
<dbReference type="Proteomes" id="UP000483672">
    <property type="component" value="Unassembled WGS sequence"/>
</dbReference>
<dbReference type="AlphaFoldDB" id="A0A7C8US57"/>
<feature type="region of interest" description="Disordered" evidence="1">
    <location>
        <begin position="30"/>
        <end position="69"/>
    </location>
</feature>
<feature type="region of interest" description="Disordered" evidence="1">
    <location>
        <begin position="110"/>
        <end position="160"/>
    </location>
</feature>
<organism evidence="2 3">
    <name type="scientific">Orbilia oligospora</name>
    <name type="common">Nematode-trapping fungus</name>
    <name type="synonym">Arthrobotrys oligospora</name>
    <dbReference type="NCBI Taxonomy" id="2813651"/>
    <lineage>
        <taxon>Eukaryota</taxon>
        <taxon>Fungi</taxon>
        <taxon>Dikarya</taxon>
        <taxon>Ascomycota</taxon>
        <taxon>Pezizomycotina</taxon>
        <taxon>Orbiliomycetes</taxon>
        <taxon>Orbiliales</taxon>
        <taxon>Orbiliaceae</taxon>
        <taxon>Orbilia</taxon>
    </lineage>
</organism>
<reference evidence="2 3" key="1">
    <citation type="submission" date="2019-06" db="EMBL/GenBank/DDBJ databases">
        <authorList>
            <person name="Palmer J.M."/>
        </authorList>
    </citation>
    <scope>NUCLEOTIDE SEQUENCE [LARGE SCALE GENOMIC DNA]</scope>
    <source>
        <strain evidence="2 3">TWF191</strain>
    </source>
</reference>
<evidence type="ECO:0000313" key="3">
    <source>
        <dbReference type="Proteomes" id="UP000483672"/>
    </source>
</evidence>
<accession>A0A7C8US57</accession>